<feature type="transmembrane region" description="Helical" evidence="2">
    <location>
        <begin position="47"/>
        <end position="65"/>
    </location>
</feature>
<gene>
    <name evidence="3" type="ORF">DMN91_006235</name>
</gene>
<evidence type="ECO:0000256" key="2">
    <source>
        <dbReference type="SAM" id="Phobius"/>
    </source>
</evidence>
<dbReference type="EMBL" id="QOIP01000006">
    <property type="protein sequence ID" value="RLU21859.1"/>
    <property type="molecule type" value="Genomic_DNA"/>
</dbReference>
<protein>
    <submittedName>
        <fullName evidence="3">Uncharacterized protein</fullName>
    </submittedName>
</protein>
<evidence type="ECO:0000256" key="1">
    <source>
        <dbReference type="SAM" id="MobiDB-lite"/>
    </source>
</evidence>
<dbReference type="AlphaFoldDB" id="A0A3L8DPN5"/>
<keyword evidence="2" id="KW-0472">Membrane</keyword>
<dbReference type="Proteomes" id="UP000279307">
    <property type="component" value="Chromosome 6"/>
</dbReference>
<proteinExistence type="predicted"/>
<dbReference type="OrthoDB" id="45313at2759"/>
<comment type="caution">
    <text evidence="3">The sequence shown here is derived from an EMBL/GenBank/DDBJ whole genome shotgun (WGS) entry which is preliminary data.</text>
</comment>
<evidence type="ECO:0000313" key="3">
    <source>
        <dbReference type="EMBL" id="RLU21859.1"/>
    </source>
</evidence>
<evidence type="ECO:0000313" key="4">
    <source>
        <dbReference type="Proteomes" id="UP000279307"/>
    </source>
</evidence>
<accession>A0A3L8DPN5</accession>
<sequence length="655" mass="75565">DTSRQTSRKAMLETGRRSAISTSELGLYSDRGDRYSRSRYGLIARKLAIGVMVVVTVILVAIFMYDFTSATSGNSKINQETKHIYILQNALKKSPNLARKSANSTIWPEAMVNRTDDFPMEDRSDDENYENLNATPMQRNVTEDMMLAESRIVRPSGPEMRAQNLQNFKQRKRMLKAIEDIKEEEESEAKQFDNHAVVYRMRQRFKHPDSDEDTSVEKTRPTPFYQGYNTPHPESFKRPRYPQLSQYRYPHSSRNIQDIIKYLANNVDMPHRGIKFTGVYVSPKKYDMMPDIDEMMSSSEKSEENETPSSYSINSHDNDPFYQYKPKHPADVNLLATSNVRFSPIGIHRYNPHYNSLYSRPLLNYNKPVMTDYDTVGSYSTNTLGKNRKPKPFSVMLDIYPITDITEQNKKTSWPRPQGSVDDYDSRRPQFNRPPPTFYPPPPSPQSIPLVALPSPTTLPEEEERQQMIFHLNLYPRKKNKLSRHDIIHRSESMGPDERQQFAKKIMSPLESIAKHLTVHSALEESKFEERNSEEINLPLARYQEINLDNKNENSRSLVLDDDSEVYPDSNNEDSVERETIVPSNHKLSIDEDYASTEKYEIDAQKIIVTTEKDCANCDSTKAIDNSKASVNGSIDLSKDIEGFQRFSHGLLRSD</sequence>
<feature type="compositionally biased region" description="Pro residues" evidence="1">
    <location>
        <begin position="432"/>
        <end position="446"/>
    </location>
</feature>
<organism evidence="3 4">
    <name type="scientific">Ooceraea biroi</name>
    <name type="common">Clonal raider ant</name>
    <name type="synonym">Cerapachys biroi</name>
    <dbReference type="NCBI Taxonomy" id="2015173"/>
    <lineage>
        <taxon>Eukaryota</taxon>
        <taxon>Metazoa</taxon>
        <taxon>Ecdysozoa</taxon>
        <taxon>Arthropoda</taxon>
        <taxon>Hexapoda</taxon>
        <taxon>Insecta</taxon>
        <taxon>Pterygota</taxon>
        <taxon>Neoptera</taxon>
        <taxon>Endopterygota</taxon>
        <taxon>Hymenoptera</taxon>
        <taxon>Apocrita</taxon>
        <taxon>Aculeata</taxon>
        <taxon>Formicoidea</taxon>
        <taxon>Formicidae</taxon>
        <taxon>Dorylinae</taxon>
        <taxon>Ooceraea</taxon>
    </lineage>
</organism>
<feature type="region of interest" description="Disordered" evidence="1">
    <location>
        <begin position="207"/>
        <end position="239"/>
    </location>
</feature>
<feature type="non-terminal residue" evidence="3">
    <location>
        <position position="1"/>
    </location>
</feature>
<feature type="region of interest" description="Disordered" evidence="1">
    <location>
        <begin position="408"/>
        <end position="448"/>
    </location>
</feature>
<keyword evidence="2" id="KW-1133">Transmembrane helix</keyword>
<name>A0A3L8DPN5_OOCBI</name>
<keyword evidence="2" id="KW-0812">Transmembrane</keyword>
<reference evidence="3 4" key="1">
    <citation type="journal article" date="2018" name="Genome Res.">
        <title>The genomic architecture and molecular evolution of ant odorant receptors.</title>
        <authorList>
            <person name="McKenzie S.K."/>
            <person name="Kronauer D.J.C."/>
        </authorList>
    </citation>
    <scope>NUCLEOTIDE SEQUENCE [LARGE SCALE GENOMIC DNA]</scope>
    <source>
        <strain evidence="3">Clonal line C1</strain>
    </source>
</reference>